<dbReference type="SUPFAM" id="SSF69304">
    <property type="entry name" value="Tricorn protease N-terminal domain"/>
    <property type="match status" value="1"/>
</dbReference>
<dbReference type="RefSeq" id="WP_265766011.1">
    <property type="nucleotide sequence ID" value="NZ_JAGGJA010000006.1"/>
</dbReference>
<evidence type="ECO:0000256" key="1">
    <source>
        <dbReference type="SAM" id="SignalP"/>
    </source>
</evidence>
<name>A0ABT3PMS9_9BACT</name>
<accession>A0ABT3PMS9</accession>
<evidence type="ECO:0000313" key="2">
    <source>
        <dbReference type="EMBL" id="MCW9707253.1"/>
    </source>
</evidence>
<dbReference type="Gene3D" id="2.120.10.30">
    <property type="entry name" value="TolB, C-terminal domain"/>
    <property type="match status" value="1"/>
</dbReference>
<dbReference type="PANTHER" id="PTHR36842">
    <property type="entry name" value="PROTEIN TOLB HOMOLOG"/>
    <property type="match status" value="1"/>
</dbReference>
<reference evidence="2 3" key="1">
    <citation type="submission" date="2021-03" db="EMBL/GenBank/DDBJ databases">
        <title>Aliifodinibius sp. nov., a new bacterium isolated from saline soil.</title>
        <authorList>
            <person name="Galisteo C."/>
            <person name="De La Haba R."/>
            <person name="Sanchez-Porro C."/>
            <person name="Ventosa A."/>
        </authorList>
    </citation>
    <scope>NUCLEOTIDE SEQUENCE [LARGE SCALE GENOMIC DNA]</scope>
    <source>
        <strain evidence="2 3">1BSP15-2V2</strain>
    </source>
</reference>
<keyword evidence="3" id="KW-1185">Reference proteome</keyword>
<feature type="chain" id="PRO_5046271183" description="WD40-like Beta Propeller Repeat" evidence="1">
    <location>
        <begin position="20"/>
        <end position="350"/>
    </location>
</feature>
<proteinExistence type="predicted"/>
<organism evidence="2 3">
    <name type="scientific">Fodinibius salsisoli</name>
    <dbReference type="NCBI Taxonomy" id="2820877"/>
    <lineage>
        <taxon>Bacteria</taxon>
        <taxon>Pseudomonadati</taxon>
        <taxon>Balneolota</taxon>
        <taxon>Balneolia</taxon>
        <taxon>Balneolales</taxon>
        <taxon>Balneolaceae</taxon>
        <taxon>Fodinibius</taxon>
    </lineage>
</organism>
<dbReference type="EMBL" id="JAGGJA010000006">
    <property type="protein sequence ID" value="MCW9707253.1"/>
    <property type="molecule type" value="Genomic_DNA"/>
</dbReference>
<protein>
    <recommendedName>
        <fullName evidence="4">WD40-like Beta Propeller Repeat</fullName>
    </recommendedName>
</protein>
<comment type="caution">
    <text evidence="2">The sequence shown here is derived from an EMBL/GenBank/DDBJ whole genome shotgun (WGS) entry which is preliminary data.</text>
</comment>
<sequence length="350" mass="40422">MRRLFLLILFSFFHFAIQAQEAEQVFLKNGEILFEASPDLKQKNATQSDMQEIMLLDLSKGKIQRLTSDRSKDSNPSFFRNGSIIFDSKRPCEGGLAENCPSKLFTVSEGNSVDKLNLALDDAMRRVQEESRQDSLYSKLKKLGIQIFNSENFSVEEPIYNNEKNYLAFIYSTPRSFLVVYNLNTDKLHYIDKIPGSSSNFKWSPNGKYLAYSYSILDGLFPKGSKNVIIDIETLEVSTLELDNEDLRFENWSLDGKYLLLSNRFENEKGHFITDGYKLEWPTQKVQKINENLLPFVSSWIQIVSDNQYLVQKFDEDSNFDLWIIDSDGADVQRLTEDGRLKFVTDTKSN</sequence>
<keyword evidence="1" id="KW-0732">Signal</keyword>
<dbReference type="InterPro" id="IPR011042">
    <property type="entry name" value="6-blade_b-propeller_TolB-like"/>
</dbReference>
<gene>
    <name evidence="2" type="ORF">J6I44_10320</name>
</gene>
<dbReference type="PANTHER" id="PTHR36842:SF2">
    <property type="entry name" value="SLR0505 PROTEIN"/>
    <property type="match status" value="1"/>
</dbReference>
<evidence type="ECO:0008006" key="4">
    <source>
        <dbReference type="Google" id="ProtNLM"/>
    </source>
</evidence>
<feature type="signal peptide" evidence="1">
    <location>
        <begin position="1"/>
        <end position="19"/>
    </location>
</feature>
<dbReference type="Proteomes" id="UP001207918">
    <property type="component" value="Unassembled WGS sequence"/>
</dbReference>
<evidence type="ECO:0000313" key="3">
    <source>
        <dbReference type="Proteomes" id="UP001207918"/>
    </source>
</evidence>